<sequence length="226" mass="25083">MYFTESTATGTITTDARIQLDAKGNISSTLSIKTDGKIVTIRSYSATIIECMLHLQRDQIITVTGKLTCYAKVTDRGTPYPCMTITADKLKFGTKVIIRGIDTNITKYNLLKFIIGSFNDQDLIMSSCPYTTLIAKLEKLHTDLFLPTIPFATVELKNAALDDTIANKKKRKVGTLTAALQDELLKKFKLLDDQQLKEQGADILEDTSCNPPPNYGEKKSTFASLR</sequence>
<evidence type="ECO:0000313" key="3">
    <source>
        <dbReference type="Proteomes" id="UP000054107"/>
    </source>
</evidence>
<protein>
    <submittedName>
        <fullName evidence="2">Uncharacterized protein</fullName>
    </submittedName>
</protein>
<proteinExistence type="predicted"/>
<dbReference type="EMBL" id="LN731032">
    <property type="protein sequence ID" value="CEP14100.1"/>
    <property type="molecule type" value="Genomic_DNA"/>
</dbReference>
<dbReference type="Proteomes" id="UP000054107">
    <property type="component" value="Unassembled WGS sequence"/>
</dbReference>
<keyword evidence="3" id="KW-1185">Reference proteome</keyword>
<feature type="region of interest" description="Disordered" evidence="1">
    <location>
        <begin position="202"/>
        <end position="226"/>
    </location>
</feature>
<organism evidence="2 3">
    <name type="scientific">Parasitella parasitica</name>
    <dbReference type="NCBI Taxonomy" id="35722"/>
    <lineage>
        <taxon>Eukaryota</taxon>
        <taxon>Fungi</taxon>
        <taxon>Fungi incertae sedis</taxon>
        <taxon>Mucoromycota</taxon>
        <taxon>Mucoromycotina</taxon>
        <taxon>Mucoromycetes</taxon>
        <taxon>Mucorales</taxon>
        <taxon>Mucorineae</taxon>
        <taxon>Mucoraceae</taxon>
        <taxon>Parasitella</taxon>
    </lineage>
</organism>
<evidence type="ECO:0000313" key="2">
    <source>
        <dbReference type="EMBL" id="CEP14100.1"/>
    </source>
</evidence>
<name>A0A0B7NFG0_9FUNG</name>
<reference evidence="2 3" key="1">
    <citation type="submission" date="2014-09" db="EMBL/GenBank/DDBJ databases">
        <authorList>
            <person name="Ellenberger Sabrina"/>
        </authorList>
    </citation>
    <scope>NUCLEOTIDE SEQUENCE [LARGE SCALE GENOMIC DNA]</scope>
    <source>
        <strain evidence="2 3">CBS 412.66</strain>
    </source>
</reference>
<evidence type="ECO:0000256" key="1">
    <source>
        <dbReference type="SAM" id="MobiDB-lite"/>
    </source>
</evidence>
<dbReference type="AlphaFoldDB" id="A0A0B7NFG0"/>
<accession>A0A0B7NFG0</accession>
<gene>
    <name evidence="2" type="primary">PARPA_08262.1 scaffold 32756</name>
</gene>